<dbReference type="InterPro" id="IPR003593">
    <property type="entry name" value="AAA+_ATPase"/>
</dbReference>
<protein>
    <submittedName>
        <fullName evidence="6">ABC transporter ATP-binding protein</fullName>
    </submittedName>
</protein>
<dbReference type="PANTHER" id="PTHR42788:SF13">
    <property type="entry name" value="ALIPHATIC SULFONATES IMPORT ATP-BINDING PROTEIN SSUB"/>
    <property type="match status" value="1"/>
</dbReference>
<dbReference type="CDD" id="cd03293">
    <property type="entry name" value="ABC_NrtD_SsuB_transporters"/>
    <property type="match status" value="1"/>
</dbReference>
<keyword evidence="7" id="KW-1185">Reference proteome</keyword>
<evidence type="ECO:0000259" key="5">
    <source>
        <dbReference type="PROSITE" id="PS50893"/>
    </source>
</evidence>
<dbReference type="AlphaFoldDB" id="A0A8D5AMB9"/>
<dbReference type="SMART" id="SM00382">
    <property type="entry name" value="AAA"/>
    <property type="match status" value="1"/>
</dbReference>
<proteinExistence type="inferred from homology"/>
<dbReference type="GO" id="GO:0016887">
    <property type="term" value="F:ATP hydrolysis activity"/>
    <property type="evidence" value="ECO:0007669"/>
    <property type="project" value="InterPro"/>
</dbReference>
<dbReference type="PROSITE" id="PS00211">
    <property type="entry name" value="ABC_TRANSPORTER_1"/>
    <property type="match status" value="1"/>
</dbReference>
<dbReference type="KEGG" id="moz:MoryE10_15560"/>
<dbReference type="GO" id="GO:0005524">
    <property type="term" value="F:ATP binding"/>
    <property type="evidence" value="ECO:0007669"/>
    <property type="project" value="UniProtKB-KW"/>
</dbReference>
<evidence type="ECO:0000256" key="4">
    <source>
        <dbReference type="ARBA" id="ARBA00022840"/>
    </source>
</evidence>
<sequence>MAALISLTALGVAFDQEREGVPVLDGIDLKVQNGEFVALVGASGSGKSTLLRVVAGLLPATTGSVAFAGGQEAGRRRYGLVFQEPRLLPWRRVLGNVEFGLEGHKLSRVERQRLARQALTLVGLADYAERWPHELSGGQRQRVGIARALAIDPDVLLMDEPFGALDTVTRSTLQDELVRIWRQTGKTILFVTHDLDEAVFLADRIVMLAGRPARIVQDHYNLAARLRKTPAGARLAQNLAEALADSYVI</sequence>
<dbReference type="Pfam" id="PF00005">
    <property type="entry name" value="ABC_tran"/>
    <property type="match status" value="1"/>
</dbReference>
<evidence type="ECO:0000313" key="6">
    <source>
        <dbReference type="EMBL" id="BBL70950.1"/>
    </source>
</evidence>
<name>A0A8D5AMB9_9GAMM</name>
<evidence type="ECO:0000256" key="2">
    <source>
        <dbReference type="ARBA" id="ARBA00022448"/>
    </source>
</evidence>
<organism evidence="6 7">
    <name type="scientific">Methylogaea oryzae</name>
    <dbReference type="NCBI Taxonomy" id="1295382"/>
    <lineage>
        <taxon>Bacteria</taxon>
        <taxon>Pseudomonadati</taxon>
        <taxon>Pseudomonadota</taxon>
        <taxon>Gammaproteobacteria</taxon>
        <taxon>Methylococcales</taxon>
        <taxon>Methylococcaceae</taxon>
        <taxon>Methylogaea</taxon>
    </lineage>
</organism>
<dbReference type="PROSITE" id="PS50893">
    <property type="entry name" value="ABC_TRANSPORTER_2"/>
    <property type="match status" value="1"/>
</dbReference>
<dbReference type="Proteomes" id="UP000824988">
    <property type="component" value="Chromosome"/>
</dbReference>
<dbReference type="InterPro" id="IPR017871">
    <property type="entry name" value="ABC_transporter-like_CS"/>
</dbReference>
<evidence type="ECO:0000313" key="7">
    <source>
        <dbReference type="Proteomes" id="UP000824988"/>
    </source>
</evidence>
<accession>A0A8D5AMB9</accession>
<keyword evidence="2" id="KW-0813">Transport</keyword>
<reference evidence="6" key="1">
    <citation type="submission" date="2019-06" db="EMBL/GenBank/DDBJ databases">
        <title>Complete genome sequence of Methylogaea oryzae strain JCM16910.</title>
        <authorList>
            <person name="Asakawa S."/>
        </authorList>
    </citation>
    <scope>NUCLEOTIDE SEQUENCE</scope>
    <source>
        <strain evidence="6">E10</strain>
    </source>
</reference>
<dbReference type="InterPro" id="IPR050166">
    <property type="entry name" value="ABC_transporter_ATP-bind"/>
</dbReference>
<dbReference type="EMBL" id="AP019782">
    <property type="protein sequence ID" value="BBL70950.1"/>
    <property type="molecule type" value="Genomic_DNA"/>
</dbReference>
<gene>
    <name evidence="6" type="primary">ssuB</name>
    <name evidence="6" type="ORF">MoryE10_15560</name>
</gene>
<dbReference type="InterPro" id="IPR003439">
    <property type="entry name" value="ABC_transporter-like_ATP-bd"/>
</dbReference>
<feature type="domain" description="ABC transporter" evidence="5">
    <location>
        <begin position="7"/>
        <end position="235"/>
    </location>
</feature>
<comment type="similarity">
    <text evidence="1">Belongs to the ABC transporter superfamily.</text>
</comment>
<dbReference type="RefSeq" id="WP_221048744.1">
    <property type="nucleotide sequence ID" value="NZ_AP019782.1"/>
</dbReference>
<evidence type="ECO:0000256" key="1">
    <source>
        <dbReference type="ARBA" id="ARBA00005417"/>
    </source>
</evidence>
<keyword evidence="4 6" id="KW-0067">ATP-binding</keyword>
<keyword evidence="3" id="KW-0547">Nucleotide-binding</keyword>
<dbReference type="PANTHER" id="PTHR42788">
    <property type="entry name" value="TAURINE IMPORT ATP-BINDING PROTEIN-RELATED"/>
    <property type="match status" value="1"/>
</dbReference>
<evidence type="ECO:0000256" key="3">
    <source>
        <dbReference type="ARBA" id="ARBA00022741"/>
    </source>
</evidence>